<evidence type="ECO:0000313" key="11">
    <source>
        <dbReference type="EMBL" id="KAG5569233.1"/>
    </source>
</evidence>
<dbReference type="InterPro" id="IPR050352">
    <property type="entry name" value="ABCG_transporters"/>
</dbReference>
<dbReference type="PROSITE" id="PS00211">
    <property type="entry name" value="ABC_TRANSPORTER_1"/>
    <property type="match status" value="2"/>
</dbReference>
<accession>A0A9J5W1D8</accession>
<dbReference type="InterPro" id="IPR013525">
    <property type="entry name" value="ABC2_TM"/>
</dbReference>
<dbReference type="InterPro" id="IPR003593">
    <property type="entry name" value="AAA+_ATPase"/>
</dbReference>
<evidence type="ECO:0000259" key="10">
    <source>
        <dbReference type="PROSITE" id="PS50893"/>
    </source>
</evidence>
<protein>
    <recommendedName>
        <fullName evidence="10">ABC transporter domain-containing protein</fullName>
    </recommendedName>
</protein>
<feature type="transmembrane region" description="Helical" evidence="9">
    <location>
        <begin position="415"/>
        <end position="434"/>
    </location>
</feature>
<dbReference type="InterPro" id="IPR017871">
    <property type="entry name" value="ABC_transporter-like_CS"/>
</dbReference>
<dbReference type="PANTHER" id="PTHR48041">
    <property type="entry name" value="ABC TRANSPORTER G FAMILY MEMBER 28"/>
    <property type="match status" value="1"/>
</dbReference>
<gene>
    <name evidence="11" type="ORF">H5410_058999</name>
</gene>
<dbReference type="Gene3D" id="3.40.50.300">
    <property type="entry name" value="P-loop containing nucleotide triphosphate hydrolases"/>
    <property type="match status" value="2"/>
</dbReference>
<reference evidence="11 12" key="1">
    <citation type="submission" date="2020-09" db="EMBL/GenBank/DDBJ databases">
        <title>De no assembly of potato wild relative species, Solanum commersonii.</title>
        <authorList>
            <person name="Cho K."/>
        </authorList>
    </citation>
    <scope>NUCLEOTIDE SEQUENCE [LARGE SCALE GENOMIC DNA]</scope>
    <source>
        <strain evidence="11">LZ3.2</strain>
        <tissue evidence="11">Leaf</tissue>
    </source>
</reference>
<proteinExistence type="inferred from homology"/>
<name>A0A9J5W1D8_SOLCO</name>
<feature type="transmembrane region" description="Helical" evidence="9">
    <location>
        <begin position="382"/>
        <end position="403"/>
    </location>
</feature>
<dbReference type="AlphaFoldDB" id="A0A9J5W1D8"/>
<keyword evidence="6" id="KW-0067">ATP-binding</keyword>
<keyword evidence="7 9" id="KW-1133">Transmembrane helix</keyword>
<feature type="transmembrane region" description="Helical" evidence="9">
    <location>
        <begin position="1116"/>
        <end position="1139"/>
    </location>
</feature>
<evidence type="ECO:0000313" key="12">
    <source>
        <dbReference type="Proteomes" id="UP000824120"/>
    </source>
</evidence>
<keyword evidence="5" id="KW-0547">Nucleotide-binding</keyword>
<dbReference type="GO" id="GO:0005886">
    <property type="term" value="C:plasma membrane"/>
    <property type="evidence" value="ECO:0007669"/>
    <property type="project" value="TreeGrafter"/>
</dbReference>
<feature type="transmembrane region" description="Helical" evidence="9">
    <location>
        <begin position="1039"/>
        <end position="1059"/>
    </location>
</feature>
<dbReference type="OrthoDB" id="66620at2759"/>
<keyword evidence="8 9" id="KW-0472">Membrane</keyword>
<dbReference type="SMART" id="SM00382">
    <property type="entry name" value="AAA"/>
    <property type="match status" value="2"/>
</dbReference>
<dbReference type="PANTHER" id="PTHR48041:SF18">
    <property type="entry name" value="ABC TRANSPORTER G FAMILY MEMBER 9-LIKE"/>
    <property type="match status" value="1"/>
</dbReference>
<evidence type="ECO:0000256" key="1">
    <source>
        <dbReference type="ARBA" id="ARBA00004141"/>
    </source>
</evidence>
<dbReference type="FunFam" id="3.40.50.300:FF:000337">
    <property type="entry name" value="ABC transporter G family member 22"/>
    <property type="match status" value="2"/>
</dbReference>
<keyword evidence="4 9" id="KW-0812">Transmembrane</keyword>
<dbReference type="InterPro" id="IPR027417">
    <property type="entry name" value="P-loop_NTPase"/>
</dbReference>
<feature type="transmembrane region" description="Helical" evidence="9">
    <location>
        <begin position="524"/>
        <end position="541"/>
    </location>
</feature>
<feature type="transmembrane region" description="Helical" evidence="9">
    <location>
        <begin position="1080"/>
        <end position="1104"/>
    </location>
</feature>
<dbReference type="GO" id="GO:0140359">
    <property type="term" value="F:ABC-type transporter activity"/>
    <property type="evidence" value="ECO:0007669"/>
    <property type="project" value="InterPro"/>
</dbReference>
<evidence type="ECO:0000256" key="4">
    <source>
        <dbReference type="ARBA" id="ARBA00022692"/>
    </source>
</evidence>
<evidence type="ECO:0000256" key="5">
    <source>
        <dbReference type="ARBA" id="ARBA00022741"/>
    </source>
</evidence>
<evidence type="ECO:0000256" key="2">
    <source>
        <dbReference type="ARBA" id="ARBA00005814"/>
    </source>
</evidence>
<feature type="transmembrane region" description="Helical" evidence="9">
    <location>
        <begin position="1225"/>
        <end position="1245"/>
    </location>
</feature>
<dbReference type="GO" id="GO:0016887">
    <property type="term" value="F:ATP hydrolysis activity"/>
    <property type="evidence" value="ECO:0007669"/>
    <property type="project" value="InterPro"/>
</dbReference>
<dbReference type="SUPFAM" id="SSF52540">
    <property type="entry name" value="P-loop containing nucleoside triphosphate hydrolases"/>
    <property type="match status" value="2"/>
</dbReference>
<dbReference type="Pfam" id="PF00005">
    <property type="entry name" value="ABC_tran"/>
    <property type="match status" value="2"/>
</dbReference>
<keyword evidence="12" id="KW-1185">Reference proteome</keyword>
<organism evidence="11 12">
    <name type="scientific">Solanum commersonii</name>
    <name type="common">Commerson's wild potato</name>
    <name type="synonym">Commerson's nightshade</name>
    <dbReference type="NCBI Taxonomy" id="4109"/>
    <lineage>
        <taxon>Eukaryota</taxon>
        <taxon>Viridiplantae</taxon>
        <taxon>Streptophyta</taxon>
        <taxon>Embryophyta</taxon>
        <taxon>Tracheophyta</taxon>
        <taxon>Spermatophyta</taxon>
        <taxon>Magnoliopsida</taxon>
        <taxon>eudicotyledons</taxon>
        <taxon>Gunneridae</taxon>
        <taxon>Pentapetalae</taxon>
        <taxon>asterids</taxon>
        <taxon>lamiids</taxon>
        <taxon>Solanales</taxon>
        <taxon>Solanaceae</taxon>
        <taxon>Solanoideae</taxon>
        <taxon>Solaneae</taxon>
        <taxon>Solanum</taxon>
    </lineage>
</organism>
<feature type="transmembrane region" description="Helical" evidence="9">
    <location>
        <begin position="494"/>
        <end position="517"/>
    </location>
</feature>
<dbReference type="InterPro" id="IPR003439">
    <property type="entry name" value="ABC_transporter-like_ATP-bd"/>
</dbReference>
<feature type="transmembrane region" description="Helical" evidence="9">
    <location>
        <begin position="600"/>
        <end position="621"/>
    </location>
</feature>
<dbReference type="InterPro" id="IPR043926">
    <property type="entry name" value="ABCG_dom"/>
</dbReference>
<evidence type="ECO:0000256" key="3">
    <source>
        <dbReference type="ARBA" id="ARBA00022448"/>
    </source>
</evidence>
<evidence type="ECO:0000256" key="8">
    <source>
        <dbReference type="ARBA" id="ARBA00023136"/>
    </source>
</evidence>
<sequence>MEQEMENIESPLHIDHSKSEVIFDNTNRPITLKFENVAYKIKLVKEGCLKNSSKSEEEKIILKDVSGIVSPGEMLAILGPSGCGKTTLLTGLGGRLVNGHLDGVITYNNNPFSSSMKRSIGFVTQDDVLYPHLTVYETLVFTALLRLPKTYSVEEKTAHCDAIIPQLGLTKCKDSIIGDSLLRGISGGERKRVSIGQEMLINPSLLLLDEPTSGLDSTTALRIVSTLKDLANSGRTVAMTIHQPSSRLFYMFDKVLLLSEGNPLYFGRGKDAMGYFSGIGFPPLVTMNPSDFLLDLSSGILSDDPRVLSDAPREDPASIKQTLVLAFKTNLAENLNEQLQESIDHQATEKLPDKMFSQWSNTWWQQFSVLLRRGMKERKHESLSNLKVGEVLVMSFFSGLLWWKSNNIQDQTGLLFFYTSFWEFYSVFQGIFTFPQERMMLEKERSSGMYRLSAYFMAMTVGDLPMELVLPIISTVITYWMAGLKPSAGRFFSTLFSLLYNVLVSQSLGLAIGAMVMDEKSATVLALVILISFTLAGGFYVQHVPRFIAWIKHVSITQYAYKLLLGSQYSPGETYSCGLNATCLVEDSPSIKTIGLGGEGISIVALAVMLFGFRFLAYVALMRIGMENILSQQQNQHTDHSKIEVIFNNINHPVTLKFENVVYKINLAKERCFKNSPKSNEEKIILKGVSGIVSPGEMLAILGPSGSGKTTLLTGLGGRLVNGHLKGVITYNNKTFSNAMNRNTGFVTQDDVLYPHLTVSETLVFTALLRLPKTFTVEEKTAHAEAIMTQLGLTKCKDIIVGGPFLRGISGGERKRVSIGQEMLINPSLLFLDEPTSGLDSTTALRIVSTLRHLAKGGRTVVLTIHQPSSRLFYMFKKVLLLSEGNPLYFGRGEDAMGYFSGIGFSPLVAMNPSDFLLDLSNGILSDDPRVLVDTPIEDPASIKKTLVTAFKTNLLENMKEQLQESNVHQVAEKLHEKKFTQWSNTWWQQFSVLFRRGMKERKHESFSSLKVGEVLVVAFLCGLLWWKSNNIQDQVGLMFFYTDFWSFFPLLQAIFTFPQERMMLEKERSSGMYRLSAYFMARTIGDLPMELVLPTVFTVITYWMTGLKPSALNFFSTLFSILYNVLVSQGLGLALGAMIMDQESATVLGSVIILSFTLAGGYFVQHVPWFISWIKYISISQYTYKLLLGSQYSHGETYSCGINATCLVEDFPTIKTIGLGGKGISMVALAVMFFGYRFLAYVALMRVGVTKK</sequence>
<feature type="transmembrane region" description="Helical" evidence="9">
    <location>
        <begin position="1006"/>
        <end position="1027"/>
    </location>
</feature>
<feature type="transmembrane region" description="Helical" evidence="9">
    <location>
        <begin position="1146"/>
        <end position="1165"/>
    </location>
</feature>
<dbReference type="CDD" id="cd03213">
    <property type="entry name" value="ABCG_EPDR"/>
    <property type="match status" value="2"/>
</dbReference>
<comment type="caution">
    <text evidence="11">The sequence shown here is derived from an EMBL/GenBank/DDBJ whole genome shotgun (WGS) entry which is preliminary data.</text>
</comment>
<evidence type="ECO:0000256" key="7">
    <source>
        <dbReference type="ARBA" id="ARBA00022989"/>
    </source>
</evidence>
<dbReference type="Proteomes" id="UP000824120">
    <property type="component" value="Chromosome 12"/>
</dbReference>
<comment type="subcellular location">
    <subcellularLocation>
        <location evidence="1">Membrane</location>
        <topology evidence="1">Multi-pass membrane protein</topology>
    </subcellularLocation>
</comment>
<feature type="domain" description="ABC transporter" evidence="10">
    <location>
        <begin position="656"/>
        <end position="909"/>
    </location>
</feature>
<feature type="domain" description="ABC transporter" evidence="10">
    <location>
        <begin position="32"/>
        <end position="285"/>
    </location>
</feature>
<dbReference type="Pfam" id="PF01061">
    <property type="entry name" value="ABC2_membrane"/>
    <property type="match status" value="2"/>
</dbReference>
<dbReference type="PROSITE" id="PS50893">
    <property type="entry name" value="ABC_TRANSPORTER_2"/>
    <property type="match status" value="2"/>
</dbReference>
<keyword evidence="3" id="KW-0813">Transport</keyword>
<evidence type="ECO:0000256" key="6">
    <source>
        <dbReference type="ARBA" id="ARBA00022840"/>
    </source>
</evidence>
<comment type="similarity">
    <text evidence="2">Belongs to the ABC transporter superfamily. ABCG family. Eye pigment precursor importer (TC 3.A.1.204) subfamily.</text>
</comment>
<dbReference type="EMBL" id="JACXVP010000012">
    <property type="protein sequence ID" value="KAG5569233.1"/>
    <property type="molecule type" value="Genomic_DNA"/>
</dbReference>
<evidence type="ECO:0000256" key="9">
    <source>
        <dbReference type="SAM" id="Phobius"/>
    </source>
</evidence>
<feature type="transmembrane region" description="Helical" evidence="9">
    <location>
        <begin position="455"/>
        <end position="482"/>
    </location>
</feature>
<dbReference type="Pfam" id="PF19055">
    <property type="entry name" value="ABC2_membrane_7"/>
    <property type="match status" value="2"/>
</dbReference>
<dbReference type="GO" id="GO:0005524">
    <property type="term" value="F:ATP binding"/>
    <property type="evidence" value="ECO:0007669"/>
    <property type="project" value="UniProtKB-KW"/>
</dbReference>